<sequence>MRLFVREQAPLAAVYAAQLALTALVYWLDGYRNVENALYAALLSGALFAGYLTYRYVTHRRFYQLLESGGEREAELGDPSSSPLPEHLQRLLRLQLRRSRTELQQVRQTIDAHIQFINQWVHQMKTPLAIVHLIVQREDDARFQAIGDETDRLQKGLDMVLYTARLDAFEQDMHVETLELAELARAAASQQKRLFIRNRVFPSIDVPAGIRVATDEKWLIFALTQLLTNAVKYTPKTKEPARRVVYVRGAMEDGGAMLEVRDRGIGIPDSDLPRVFNPYFTGENGRTVQEATGMGLYLVKQICDKLGHRIEIESEVGTGTVVRIRF</sequence>
<dbReference type="PANTHER" id="PTHR45453">
    <property type="entry name" value="PHOSPHATE REGULON SENSOR PROTEIN PHOR"/>
    <property type="match status" value="1"/>
</dbReference>
<name>A0A927GT50_9BACL</name>
<dbReference type="GO" id="GO:0004721">
    <property type="term" value="F:phosphoprotein phosphatase activity"/>
    <property type="evidence" value="ECO:0007669"/>
    <property type="project" value="TreeGrafter"/>
</dbReference>
<reference evidence="15" key="1">
    <citation type="submission" date="2020-09" db="EMBL/GenBank/DDBJ databases">
        <title>A novel bacterium of genus Paenibacillus, isolated from South China Sea.</title>
        <authorList>
            <person name="Huang H."/>
            <person name="Mo K."/>
            <person name="Hu Y."/>
        </authorList>
    </citation>
    <scope>NUCLEOTIDE SEQUENCE</scope>
    <source>
        <strain evidence="15">IB182496</strain>
    </source>
</reference>
<keyword evidence="10 13" id="KW-1133">Transmembrane helix</keyword>
<organism evidence="15 16">
    <name type="scientific">Paenibacillus sabuli</name>
    <dbReference type="NCBI Taxonomy" id="2772509"/>
    <lineage>
        <taxon>Bacteria</taxon>
        <taxon>Bacillati</taxon>
        <taxon>Bacillota</taxon>
        <taxon>Bacilli</taxon>
        <taxon>Bacillales</taxon>
        <taxon>Paenibacillaceae</taxon>
        <taxon>Paenibacillus</taxon>
    </lineage>
</organism>
<dbReference type="EMBL" id="JACXIZ010000027">
    <property type="protein sequence ID" value="MBD2846720.1"/>
    <property type="molecule type" value="Genomic_DNA"/>
</dbReference>
<evidence type="ECO:0000256" key="10">
    <source>
        <dbReference type="ARBA" id="ARBA00022989"/>
    </source>
</evidence>
<comment type="catalytic activity">
    <reaction evidence="1">
        <text>ATP + protein L-histidine = ADP + protein N-phospho-L-histidine.</text>
        <dbReference type="EC" id="2.7.13.3"/>
    </reaction>
</comment>
<dbReference type="Pfam" id="PF02518">
    <property type="entry name" value="HATPase_c"/>
    <property type="match status" value="1"/>
</dbReference>
<dbReference type="InterPro" id="IPR036890">
    <property type="entry name" value="HATPase_C_sf"/>
</dbReference>
<keyword evidence="12 13" id="KW-0472">Membrane</keyword>
<keyword evidence="4" id="KW-1003">Cell membrane</keyword>
<feature type="transmembrane region" description="Helical" evidence="13">
    <location>
        <begin position="37"/>
        <end position="54"/>
    </location>
</feature>
<keyword evidence="7" id="KW-0547">Nucleotide-binding</keyword>
<comment type="caution">
    <text evidence="15">The sequence shown here is derived from an EMBL/GenBank/DDBJ whole genome shotgun (WGS) entry which is preliminary data.</text>
</comment>
<dbReference type="GO" id="GO:0005886">
    <property type="term" value="C:plasma membrane"/>
    <property type="evidence" value="ECO:0007669"/>
    <property type="project" value="UniProtKB-SubCell"/>
</dbReference>
<evidence type="ECO:0000256" key="2">
    <source>
        <dbReference type="ARBA" id="ARBA00004651"/>
    </source>
</evidence>
<gene>
    <name evidence="15" type="ORF">IDH44_16105</name>
</gene>
<dbReference type="EC" id="2.7.13.3" evidence="3"/>
<dbReference type="SUPFAM" id="SSF55874">
    <property type="entry name" value="ATPase domain of HSP90 chaperone/DNA topoisomerase II/histidine kinase"/>
    <property type="match status" value="1"/>
</dbReference>
<dbReference type="InterPro" id="IPR005467">
    <property type="entry name" value="His_kinase_dom"/>
</dbReference>
<evidence type="ECO:0000256" key="9">
    <source>
        <dbReference type="ARBA" id="ARBA00022840"/>
    </source>
</evidence>
<evidence type="ECO:0000256" key="8">
    <source>
        <dbReference type="ARBA" id="ARBA00022777"/>
    </source>
</evidence>
<keyword evidence="11" id="KW-0902">Two-component regulatory system</keyword>
<keyword evidence="5" id="KW-0808">Transferase</keyword>
<dbReference type="Gene3D" id="3.30.565.10">
    <property type="entry name" value="Histidine kinase-like ATPase, C-terminal domain"/>
    <property type="match status" value="1"/>
</dbReference>
<evidence type="ECO:0000256" key="6">
    <source>
        <dbReference type="ARBA" id="ARBA00022692"/>
    </source>
</evidence>
<evidence type="ECO:0000256" key="13">
    <source>
        <dbReference type="SAM" id="Phobius"/>
    </source>
</evidence>
<feature type="transmembrane region" description="Helical" evidence="13">
    <location>
        <begin position="12"/>
        <end position="31"/>
    </location>
</feature>
<evidence type="ECO:0000256" key="1">
    <source>
        <dbReference type="ARBA" id="ARBA00000085"/>
    </source>
</evidence>
<keyword evidence="9" id="KW-0067">ATP-binding</keyword>
<dbReference type="InterPro" id="IPR050351">
    <property type="entry name" value="BphY/WalK/GraS-like"/>
</dbReference>
<evidence type="ECO:0000256" key="7">
    <source>
        <dbReference type="ARBA" id="ARBA00022741"/>
    </source>
</evidence>
<evidence type="ECO:0000256" key="5">
    <source>
        <dbReference type="ARBA" id="ARBA00022679"/>
    </source>
</evidence>
<feature type="domain" description="Histidine kinase" evidence="14">
    <location>
        <begin position="119"/>
        <end position="326"/>
    </location>
</feature>
<dbReference type="InterPro" id="IPR003594">
    <property type="entry name" value="HATPase_dom"/>
</dbReference>
<comment type="subcellular location">
    <subcellularLocation>
        <location evidence="2">Cell membrane</location>
        <topology evidence="2">Multi-pass membrane protein</topology>
    </subcellularLocation>
</comment>
<dbReference type="PANTHER" id="PTHR45453:SF2">
    <property type="entry name" value="HISTIDINE KINASE"/>
    <property type="match status" value="1"/>
</dbReference>
<keyword evidence="6 13" id="KW-0812">Transmembrane</keyword>
<keyword evidence="16" id="KW-1185">Reference proteome</keyword>
<dbReference type="InterPro" id="IPR004358">
    <property type="entry name" value="Sig_transdc_His_kin-like_C"/>
</dbReference>
<evidence type="ECO:0000256" key="3">
    <source>
        <dbReference type="ARBA" id="ARBA00012438"/>
    </source>
</evidence>
<evidence type="ECO:0000256" key="11">
    <source>
        <dbReference type="ARBA" id="ARBA00023012"/>
    </source>
</evidence>
<evidence type="ECO:0000313" key="15">
    <source>
        <dbReference type="EMBL" id="MBD2846720.1"/>
    </source>
</evidence>
<protein>
    <recommendedName>
        <fullName evidence="3">histidine kinase</fullName>
        <ecNumber evidence="3">2.7.13.3</ecNumber>
    </recommendedName>
</protein>
<dbReference type="GO" id="GO:0016036">
    <property type="term" value="P:cellular response to phosphate starvation"/>
    <property type="evidence" value="ECO:0007669"/>
    <property type="project" value="TreeGrafter"/>
</dbReference>
<dbReference type="RefSeq" id="WP_190919369.1">
    <property type="nucleotide sequence ID" value="NZ_JACXIZ010000027.1"/>
</dbReference>
<dbReference type="PRINTS" id="PR00344">
    <property type="entry name" value="BCTRLSENSOR"/>
</dbReference>
<dbReference type="GO" id="GO:0000155">
    <property type="term" value="F:phosphorelay sensor kinase activity"/>
    <property type="evidence" value="ECO:0007669"/>
    <property type="project" value="TreeGrafter"/>
</dbReference>
<evidence type="ECO:0000256" key="12">
    <source>
        <dbReference type="ARBA" id="ARBA00023136"/>
    </source>
</evidence>
<evidence type="ECO:0000313" key="16">
    <source>
        <dbReference type="Proteomes" id="UP000621560"/>
    </source>
</evidence>
<proteinExistence type="predicted"/>
<accession>A0A927GT50</accession>
<dbReference type="Proteomes" id="UP000621560">
    <property type="component" value="Unassembled WGS sequence"/>
</dbReference>
<dbReference type="GO" id="GO:0005524">
    <property type="term" value="F:ATP binding"/>
    <property type="evidence" value="ECO:0007669"/>
    <property type="project" value="UniProtKB-KW"/>
</dbReference>
<dbReference type="AlphaFoldDB" id="A0A927GT50"/>
<dbReference type="SMART" id="SM00387">
    <property type="entry name" value="HATPase_c"/>
    <property type="match status" value="1"/>
</dbReference>
<evidence type="ECO:0000256" key="4">
    <source>
        <dbReference type="ARBA" id="ARBA00022475"/>
    </source>
</evidence>
<evidence type="ECO:0000259" key="14">
    <source>
        <dbReference type="PROSITE" id="PS50109"/>
    </source>
</evidence>
<keyword evidence="8 15" id="KW-0418">Kinase</keyword>
<dbReference type="PROSITE" id="PS50109">
    <property type="entry name" value="HIS_KIN"/>
    <property type="match status" value="1"/>
</dbReference>